<dbReference type="Pfam" id="PF05380">
    <property type="entry name" value="Peptidase_A17"/>
    <property type="match status" value="1"/>
</dbReference>
<organism evidence="2 3">
    <name type="scientific">Parascaris univalens</name>
    <name type="common">Nematode worm</name>
    <dbReference type="NCBI Taxonomy" id="6257"/>
    <lineage>
        <taxon>Eukaryota</taxon>
        <taxon>Metazoa</taxon>
        <taxon>Ecdysozoa</taxon>
        <taxon>Nematoda</taxon>
        <taxon>Chromadorea</taxon>
        <taxon>Rhabditida</taxon>
        <taxon>Spirurina</taxon>
        <taxon>Ascaridomorpha</taxon>
        <taxon>Ascaridoidea</taxon>
        <taxon>Ascarididae</taxon>
        <taxon>Parascaris</taxon>
    </lineage>
</organism>
<dbReference type="Gene3D" id="1.10.340.70">
    <property type="match status" value="1"/>
</dbReference>
<feature type="domain" description="Integrase zinc-binding" evidence="1">
    <location>
        <begin position="272"/>
        <end position="326"/>
    </location>
</feature>
<dbReference type="AlphaFoldDB" id="A0A915B5Q6"/>
<dbReference type="PANTHER" id="PTHR47331">
    <property type="entry name" value="PHD-TYPE DOMAIN-CONTAINING PROTEIN"/>
    <property type="match status" value="1"/>
</dbReference>
<reference evidence="3" key="1">
    <citation type="submission" date="2022-11" db="UniProtKB">
        <authorList>
            <consortium name="WormBaseParasite"/>
        </authorList>
    </citation>
    <scope>IDENTIFICATION</scope>
</reference>
<proteinExistence type="predicted"/>
<dbReference type="Pfam" id="PF17921">
    <property type="entry name" value="Integrase_H2C2"/>
    <property type="match status" value="1"/>
</dbReference>
<dbReference type="PANTHER" id="PTHR47331:SF1">
    <property type="entry name" value="GAG-LIKE PROTEIN"/>
    <property type="match status" value="1"/>
</dbReference>
<protein>
    <submittedName>
        <fullName evidence="3">Integrase zinc-binding domain-containing protein</fullName>
    </submittedName>
</protein>
<sequence length="342" mass="39145">MACLRSYSQDRYENSLLVSKSRVARISGITIPRLELMATLIGSRLLNFVKGQLKRTGPTFLWSDSQATLHWIATATTVGRFVDNRLVEIRRSRYVDNGNNPADLATGGLTIAELRQCSQWWEGPSFLQQESRYWPEWTVPHNPVTLVIIPRTPAVADVFECERFSTLNELKRTTVQVLRAIKRMLRSTQIRLRRTLWEAVKFEGPATAGEIDSAELILIIKEQTKISEEFERNTDANLYKDEQGIMRCLGRLEHAALPEETVHPILLPKSSALTRLIALARHKESGYAGVSQTLADVRKRYWIPQGRATVKRISRRHCMACRRWNAKPFKLPAFPPLPKERT</sequence>
<dbReference type="Proteomes" id="UP000887569">
    <property type="component" value="Unplaced"/>
</dbReference>
<name>A0A915B5Q6_PARUN</name>
<accession>A0A915B5Q6</accession>
<evidence type="ECO:0000313" key="2">
    <source>
        <dbReference type="Proteomes" id="UP000887569"/>
    </source>
</evidence>
<keyword evidence="2" id="KW-1185">Reference proteome</keyword>
<dbReference type="InterPro" id="IPR041588">
    <property type="entry name" value="Integrase_H2C2"/>
</dbReference>
<evidence type="ECO:0000259" key="1">
    <source>
        <dbReference type="Pfam" id="PF17921"/>
    </source>
</evidence>
<dbReference type="WBParaSite" id="PgR027_g147_t01">
    <property type="protein sequence ID" value="PgR027_g147_t01"/>
    <property type="gene ID" value="PgR027_g147"/>
</dbReference>
<dbReference type="InterPro" id="IPR008042">
    <property type="entry name" value="Retrotrans_Pao"/>
</dbReference>
<evidence type="ECO:0000313" key="3">
    <source>
        <dbReference type="WBParaSite" id="PgR027_g147_t01"/>
    </source>
</evidence>